<feature type="compositionally biased region" description="Low complexity" evidence="1">
    <location>
        <begin position="669"/>
        <end position="678"/>
    </location>
</feature>
<reference evidence="2" key="1">
    <citation type="submission" date="2023-06" db="EMBL/GenBank/DDBJ databases">
        <title>Genome-scale phylogeny and comparative genomics of the fungal order Sordariales.</title>
        <authorList>
            <consortium name="Lawrence Berkeley National Laboratory"/>
            <person name="Hensen N."/>
            <person name="Bonometti L."/>
            <person name="Westerberg I."/>
            <person name="Brannstrom I.O."/>
            <person name="Guillou S."/>
            <person name="Cros-Aarteil S."/>
            <person name="Calhoun S."/>
            <person name="Haridas S."/>
            <person name="Kuo A."/>
            <person name="Mondo S."/>
            <person name="Pangilinan J."/>
            <person name="Riley R."/>
            <person name="Labutti K."/>
            <person name="Andreopoulos B."/>
            <person name="Lipzen A."/>
            <person name="Chen C."/>
            <person name="Yanf M."/>
            <person name="Daum C."/>
            <person name="Ng V."/>
            <person name="Clum A."/>
            <person name="Steindorff A."/>
            <person name="Ohm R."/>
            <person name="Martin F."/>
            <person name="Silar P."/>
            <person name="Natvig D."/>
            <person name="Lalanne C."/>
            <person name="Gautier V."/>
            <person name="Ament-Velasquez S.L."/>
            <person name="Kruys A."/>
            <person name="Hutchinson M.I."/>
            <person name="Powell A.J."/>
            <person name="Barry K."/>
            <person name="Miller A.N."/>
            <person name="Grigoriev I.V."/>
            <person name="Debuchy R."/>
            <person name="Gladieux P."/>
            <person name="Thoren M.H."/>
            <person name="Johannesson H."/>
        </authorList>
    </citation>
    <scope>NUCLEOTIDE SEQUENCE</scope>
    <source>
        <strain evidence="2">CBS 307.81</strain>
    </source>
</reference>
<feature type="compositionally biased region" description="Low complexity" evidence="1">
    <location>
        <begin position="230"/>
        <end position="241"/>
    </location>
</feature>
<organism evidence="2 3">
    <name type="scientific">Cercophora samala</name>
    <dbReference type="NCBI Taxonomy" id="330535"/>
    <lineage>
        <taxon>Eukaryota</taxon>
        <taxon>Fungi</taxon>
        <taxon>Dikarya</taxon>
        <taxon>Ascomycota</taxon>
        <taxon>Pezizomycotina</taxon>
        <taxon>Sordariomycetes</taxon>
        <taxon>Sordariomycetidae</taxon>
        <taxon>Sordariales</taxon>
        <taxon>Lasiosphaeriaceae</taxon>
        <taxon>Cercophora</taxon>
    </lineage>
</organism>
<evidence type="ECO:0000313" key="3">
    <source>
        <dbReference type="Proteomes" id="UP001174997"/>
    </source>
</evidence>
<feature type="region of interest" description="Disordered" evidence="1">
    <location>
        <begin position="833"/>
        <end position="853"/>
    </location>
</feature>
<feature type="compositionally biased region" description="Low complexity" evidence="1">
    <location>
        <begin position="92"/>
        <end position="116"/>
    </location>
</feature>
<feature type="compositionally biased region" description="Basic and acidic residues" evidence="1">
    <location>
        <begin position="142"/>
        <end position="151"/>
    </location>
</feature>
<feature type="region of interest" description="Disordered" evidence="1">
    <location>
        <begin position="1"/>
        <end position="166"/>
    </location>
</feature>
<feature type="region of interest" description="Disordered" evidence="1">
    <location>
        <begin position="1002"/>
        <end position="1023"/>
    </location>
</feature>
<dbReference type="EMBL" id="JAULSY010000003">
    <property type="protein sequence ID" value="KAK0674168.1"/>
    <property type="molecule type" value="Genomic_DNA"/>
</dbReference>
<feature type="compositionally biased region" description="Pro residues" evidence="1">
    <location>
        <begin position="878"/>
        <end position="890"/>
    </location>
</feature>
<evidence type="ECO:0008006" key="4">
    <source>
        <dbReference type="Google" id="ProtNLM"/>
    </source>
</evidence>
<name>A0AA40DEV2_9PEZI</name>
<feature type="compositionally biased region" description="Basic and acidic residues" evidence="1">
    <location>
        <begin position="1415"/>
        <end position="1426"/>
    </location>
</feature>
<dbReference type="CDD" id="cd02440">
    <property type="entry name" value="AdoMet_MTases"/>
    <property type="match status" value="1"/>
</dbReference>
<feature type="region of interest" description="Disordered" evidence="1">
    <location>
        <begin position="1261"/>
        <end position="1281"/>
    </location>
</feature>
<feature type="region of interest" description="Disordered" evidence="1">
    <location>
        <begin position="870"/>
        <end position="890"/>
    </location>
</feature>
<proteinExistence type="predicted"/>
<dbReference type="InterPro" id="IPR029063">
    <property type="entry name" value="SAM-dependent_MTases_sf"/>
</dbReference>
<feature type="compositionally biased region" description="Polar residues" evidence="1">
    <location>
        <begin position="1160"/>
        <end position="1170"/>
    </location>
</feature>
<feature type="region of interest" description="Disordered" evidence="1">
    <location>
        <begin position="1407"/>
        <end position="1433"/>
    </location>
</feature>
<feature type="compositionally biased region" description="Low complexity" evidence="1">
    <location>
        <begin position="636"/>
        <end position="646"/>
    </location>
</feature>
<feature type="compositionally biased region" description="Low complexity" evidence="1">
    <location>
        <begin position="1014"/>
        <end position="1023"/>
    </location>
</feature>
<feature type="region of interest" description="Disordered" evidence="1">
    <location>
        <begin position="1144"/>
        <end position="1187"/>
    </location>
</feature>
<feature type="compositionally biased region" description="Basic and acidic residues" evidence="1">
    <location>
        <begin position="43"/>
        <end position="52"/>
    </location>
</feature>
<dbReference type="Gene3D" id="3.40.50.150">
    <property type="entry name" value="Vaccinia Virus protein VP39"/>
    <property type="match status" value="1"/>
</dbReference>
<feature type="region of interest" description="Disordered" evidence="1">
    <location>
        <begin position="218"/>
        <end position="593"/>
    </location>
</feature>
<evidence type="ECO:0000256" key="1">
    <source>
        <dbReference type="SAM" id="MobiDB-lite"/>
    </source>
</evidence>
<feature type="region of interest" description="Disordered" evidence="1">
    <location>
        <begin position="697"/>
        <end position="716"/>
    </location>
</feature>
<feature type="region of interest" description="Disordered" evidence="1">
    <location>
        <begin position="616"/>
        <end position="690"/>
    </location>
</feature>
<sequence>MASRRPGPKALGWSGDLGVRNTGAQMEPPRATIGSGPSSKTRQGPDARREPLRTIPQPKMSSRLPMALSHRRPSDGQLEPSRLGQQSHFRASIGSPGTLGLTGPSSSTVTTTITSSRLPAPSSKPRNVLRRKRSGLVQDTANRLDHHDEPTRTNSSDSDPFSLASPDLSSLQLDRELTQSPMEIRVAHQVEIAKTTAQPVTIYPELDRYGDTVLHRLATHDLPPPTPLFSGNSSQVSGSPSTRWSESPGPGPYSRDTTPTSMSSQSPGLVAPYRIAPPSANRLRQTDPVQTRPPVTRRRTGSISNEVDCVSADPQGLPVVRELSNSSSSNSTVRAGADGKEKKKKKTVLPPTPPPRKSSHKSNGSRDEGQSPFQPAREAGQPRTTSPSPVKATANSRLRPVQAAQPVTSPKSTPPVRPSRDGTPDLRVPLGQPIPVVHSNLSSTSLSDRRHSSLLTQGPATRPPPSPDRPSYLSRRPPVREATPAPRAATFGDVPASSKPEAGRTTRTPSPGVSAFKSRFTLFGRRTKTVPVPEPSQEQEKKDKAARKGPAAGTGHEGYGRLGHARRRSSTTLPGRVIPGTMSSQESKPGDSFLAERMAPVIIAGGEIIENRNASAELTRTESSQSISLRRPSVESRNSSQISLSSREQPRNTLWPSPIPRGVTPSPAPTSRRPSESSVSEAQSLKPTLALRRSIQRLKSGEQEPPRLPKPIVTRPQAVSPSLASLDASIMSDDSVFDPSAGLVTAKTESTTSANLGPKKLIKRSRSPRKWNFFGRSHSQPAVEKQAEPGKPILAAAVEAPPSKPVAFYTLIDSSEAEDAETPDLDEVLREAKRAETPPTQPPVNATEETRRSTQIPVPLSAMTPSSIIPTRTVTSPVKPPPMSAVPMSPPERQVMLPRQAPPRPSRLPQVGRIPKVVSARTEQLSPPSFSRPFNRRSIQAPAAKPVVQNIEPVATVPVPSENLTPELVQSELTEQSISNISALIYGIPRLSPLDPNRSHHEFLSFSPRKNSQGTTTSSSSSGGFFNYAEATAVVPDPTAPLAEDEIWDEYNDLLGDDTPRFSAIGGKAWPKPLRLEATKQIEAALESPTLSPPPLPSLVQALRQGMEQTSSSVYTTEMAEEVRRALDTGMSICVSIPTADAPTMAAEPEKPEPAPPVNNTPAQAQQTRISSSSCSSQSSEEITPTSQVNLRVGSMTVSKWLTFGHVLFSPIRDELIPEVGSLKRPSILVIDGLGNDDWSFYAAETYPAATFFNLSPRAPLPTEHQSRNSSSSSTTIPLSPPNHYQIQYRSHLDKFPFGAQSFTAVVFRFPAAGPESHYRNIISEARRVLKPGGFIELSILDVDFNNMGNRGRRAVRRLKERIHARTPDISLGSTSDLILRLINRKGFTDIKTCRVGIPVASPATRSSRVSFTKTSRDNKKDERSLPELMSEEGPVADESITSMVAKVGRWWYTRCYESAGVANPGMGWPGSKGSMWRDRLLVKECEEWGTSLKLMVCYGRVPDGNRARVASI</sequence>
<accession>A0AA40DEV2</accession>
<feature type="compositionally biased region" description="Polar residues" evidence="1">
    <location>
        <begin position="255"/>
        <end position="267"/>
    </location>
</feature>
<feature type="compositionally biased region" description="Polar residues" evidence="1">
    <location>
        <begin position="616"/>
        <end position="628"/>
    </location>
</feature>
<keyword evidence="3" id="KW-1185">Reference proteome</keyword>
<protein>
    <recommendedName>
        <fullName evidence="4">Methyltransferase type 11 domain-containing protein</fullName>
    </recommendedName>
</protein>
<feature type="compositionally biased region" description="Polar residues" evidence="1">
    <location>
        <begin position="382"/>
        <end position="396"/>
    </location>
</feature>
<dbReference type="SUPFAM" id="SSF53335">
    <property type="entry name" value="S-adenosyl-L-methionine-dependent methyltransferases"/>
    <property type="match status" value="1"/>
</dbReference>
<feature type="compositionally biased region" description="Low complexity" evidence="1">
    <location>
        <begin position="1171"/>
        <end position="1180"/>
    </location>
</feature>
<comment type="caution">
    <text evidence="2">The sequence shown here is derived from an EMBL/GenBank/DDBJ whole genome shotgun (WGS) entry which is preliminary data.</text>
</comment>
<dbReference type="Proteomes" id="UP001174997">
    <property type="component" value="Unassembled WGS sequence"/>
</dbReference>
<gene>
    <name evidence="2" type="ORF">QBC41DRAFT_72321</name>
</gene>
<evidence type="ECO:0000313" key="2">
    <source>
        <dbReference type="EMBL" id="KAK0674168.1"/>
    </source>
</evidence>